<evidence type="ECO:0000259" key="13">
    <source>
        <dbReference type="Pfam" id="PF01571"/>
    </source>
</evidence>
<sequence>MSFLRVFSSTARQGIRRYATESGPLRKTGLYDFHLKNGAKMVPFAGYSMPLSYGDVGQVTTTFEISVGLFDVGHMVQSNFRGPSATQFLEWLTPSSLSALKPYTSTLSVLLNENGGIIDDTVVTKHAEDAFYVVTNAGRRDRDLQWFKDKLAEWNASEKGKAGPVEHEVLEDWGLLALQGGNIPSSFDVFRLETLTFGSSAWVPIEGFNLHVARGGYTGEDGFEISIPPSETTEVATLLSKDPVQLTGLGARDSLRLEAGMCLYGNDLDESTSPIEAGLTWVIGKDRREAGEFIGANGVRKQLKEGPPRRRVGFTIEGAPARQGAKIFAGDEQVGEITSGIPSPTLNKNIAMGYIKNGHHKKGTEVEVEVRNKRRKAVVTPMPFVPTKYYRG</sequence>
<evidence type="ECO:0000256" key="2">
    <source>
        <dbReference type="ARBA" id="ARBA00008609"/>
    </source>
</evidence>
<dbReference type="Gene3D" id="4.10.1250.10">
    <property type="entry name" value="Aminomethyltransferase fragment"/>
    <property type="match status" value="1"/>
</dbReference>
<dbReference type="EMBL" id="JAYKXP010000098">
    <property type="protein sequence ID" value="KAK7027241.1"/>
    <property type="molecule type" value="Genomic_DNA"/>
</dbReference>
<dbReference type="InterPro" id="IPR027266">
    <property type="entry name" value="TrmE/GcvT-like"/>
</dbReference>
<comment type="caution">
    <text evidence="15">The sequence shown here is derived from an EMBL/GenBank/DDBJ whole genome shotgun (WGS) entry which is preliminary data.</text>
</comment>
<dbReference type="FunFam" id="3.30.70.1400:FF:000001">
    <property type="entry name" value="Aminomethyltransferase"/>
    <property type="match status" value="1"/>
</dbReference>
<dbReference type="InterPro" id="IPR028896">
    <property type="entry name" value="GcvT/YgfZ/DmdA"/>
</dbReference>
<dbReference type="GO" id="GO:0005960">
    <property type="term" value="C:glycine cleavage complex"/>
    <property type="evidence" value="ECO:0007669"/>
    <property type="project" value="InterPro"/>
</dbReference>
<reference evidence="15 16" key="1">
    <citation type="submission" date="2024-01" db="EMBL/GenBank/DDBJ databases">
        <title>A draft genome for a cacao thread blight-causing isolate of Paramarasmius palmivorus.</title>
        <authorList>
            <person name="Baruah I.K."/>
            <person name="Bukari Y."/>
            <person name="Amoako-Attah I."/>
            <person name="Meinhardt L.W."/>
            <person name="Bailey B.A."/>
            <person name="Cohen S.P."/>
        </authorList>
    </citation>
    <scope>NUCLEOTIDE SEQUENCE [LARGE SCALE GENOMIC DNA]</scope>
    <source>
        <strain evidence="15 16">GH-12</strain>
    </source>
</reference>
<evidence type="ECO:0000256" key="6">
    <source>
        <dbReference type="ARBA" id="ARBA00022679"/>
    </source>
</evidence>
<feature type="domain" description="Aminomethyltransferase C-terminal" evidence="14">
    <location>
        <begin position="309"/>
        <end position="385"/>
    </location>
</feature>
<dbReference type="NCBIfam" id="TIGR00528">
    <property type="entry name" value="gcvT"/>
    <property type="match status" value="1"/>
</dbReference>
<evidence type="ECO:0000256" key="4">
    <source>
        <dbReference type="ARBA" id="ARBA00012616"/>
    </source>
</evidence>
<keyword evidence="7 12" id="KW-0809">Transit peptide</keyword>
<dbReference type="FunFam" id="4.10.1250.10:FF:000002">
    <property type="entry name" value="Aminomethyltransferase"/>
    <property type="match status" value="1"/>
</dbReference>
<keyword evidence="6 12" id="KW-0808">Transferase</keyword>
<evidence type="ECO:0000313" key="16">
    <source>
        <dbReference type="Proteomes" id="UP001383192"/>
    </source>
</evidence>
<comment type="subunit">
    <text evidence="3 12">The glycine cleavage system is composed of four proteins: P, T, L and H.</text>
</comment>
<feature type="binding site" evidence="11">
    <location>
        <position position="224"/>
    </location>
    <ligand>
        <name>substrate</name>
    </ligand>
</feature>
<evidence type="ECO:0000256" key="5">
    <source>
        <dbReference type="ARBA" id="ARBA00022576"/>
    </source>
</evidence>
<feature type="domain" description="GCVT N-terminal" evidence="13">
    <location>
        <begin position="30"/>
        <end position="286"/>
    </location>
</feature>
<evidence type="ECO:0000259" key="14">
    <source>
        <dbReference type="Pfam" id="PF08669"/>
    </source>
</evidence>
<dbReference type="SUPFAM" id="SSF103025">
    <property type="entry name" value="Folate-binding domain"/>
    <property type="match status" value="1"/>
</dbReference>
<keyword evidence="5 12" id="KW-0032">Aminotransferase</keyword>
<keyword evidence="8 12" id="KW-0496">Mitochondrion</keyword>
<evidence type="ECO:0000256" key="1">
    <source>
        <dbReference type="ARBA" id="ARBA00004173"/>
    </source>
</evidence>
<dbReference type="Gene3D" id="3.30.1360.120">
    <property type="entry name" value="Probable tRNA modification gtpase trme, domain 1"/>
    <property type="match status" value="1"/>
</dbReference>
<dbReference type="FunFam" id="2.40.30.110:FF:000002">
    <property type="entry name" value="Aminomethyltransferase"/>
    <property type="match status" value="1"/>
</dbReference>
<evidence type="ECO:0000256" key="3">
    <source>
        <dbReference type="ARBA" id="ARBA00011690"/>
    </source>
</evidence>
<evidence type="ECO:0000256" key="8">
    <source>
        <dbReference type="ARBA" id="ARBA00023128"/>
    </source>
</evidence>
<dbReference type="Pfam" id="PF01571">
    <property type="entry name" value="GCV_T"/>
    <property type="match status" value="1"/>
</dbReference>
<organism evidence="15 16">
    <name type="scientific">Paramarasmius palmivorus</name>
    <dbReference type="NCBI Taxonomy" id="297713"/>
    <lineage>
        <taxon>Eukaryota</taxon>
        <taxon>Fungi</taxon>
        <taxon>Dikarya</taxon>
        <taxon>Basidiomycota</taxon>
        <taxon>Agaricomycotina</taxon>
        <taxon>Agaricomycetes</taxon>
        <taxon>Agaricomycetidae</taxon>
        <taxon>Agaricales</taxon>
        <taxon>Marasmiineae</taxon>
        <taxon>Marasmiaceae</taxon>
        <taxon>Paramarasmius</taxon>
    </lineage>
</organism>
<dbReference type="InterPro" id="IPR006222">
    <property type="entry name" value="GCVT_N"/>
</dbReference>
<comment type="catalytic activity">
    <reaction evidence="10 12">
        <text>N(6)-[(R)-S(8)-aminomethyldihydrolipoyl]-L-lysyl-[protein] + (6S)-5,6,7,8-tetrahydrofolate = N(6)-[(R)-dihydrolipoyl]-L-lysyl-[protein] + (6R)-5,10-methylene-5,6,7,8-tetrahydrofolate + NH4(+)</text>
        <dbReference type="Rhea" id="RHEA:16945"/>
        <dbReference type="Rhea" id="RHEA-COMP:10475"/>
        <dbReference type="Rhea" id="RHEA-COMP:10492"/>
        <dbReference type="ChEBI" id="CHEBI:15636"/>
        <dbReference type="ChEBI" id="CHEBI:28938"/>
        <dbReference type="ChEBI" id="CHEBI:57453"/>
        <dbReference type="ChEBI" id="CHEBI:83100"/>
        <dbReference type="ChEBI" id="CHEBI:83143"/>
        <dbReference type="EC" id="2.1.2.10"/>
    </reaction>
</comment>
<name>A0AAW0BMA4_9AGAR</name>
<dbReference type="Proteomes" id="UP001383192">
    <property type="component" value="Unassembled WGS sequence"/>
</dbReference>
<evidence type="ECO:0000256" key="9">
    <source>
        <dbReference type="ARBA" id="ARBA00031395"/>
    </source>
</evidence>
<dbReference type="Gene3D" id="2.40.30.110">
    <property type="entry name" value="Aminomethyltransferase beta-barrel domains"/>
    <property type="match status" value="1"/>
</dbReference>
<dbReference type="Pfam" id="PF08669">
    <property type="entry name" value="GCV_T_C"/>
    <property type="match status" value="1"/>
</dbReference>
<comment type="function">
    <text evidence="12">The glycine cleavage system catalyzes the degradation of glycine.</text>
</comment>
<dbReference type="GO" id="GO:0005739">
    <property type="term" value="C:mitochondrion"/>
    <property type="evidence" value="ECO:0007669"/>
    <property type="project" value="UniProtKB-SubCell"/>
</dbReference>
<dbReference type="SUPFAM" id="SSF101790">
    <property type="entry name" value="Aminomethyltransferase beta-barrel domain"/>
    <property type="match status" value="1"/>
</dbReference>
<dbReference type="GO" id="GO:0006546">
    <property type="term" value="P:glycine catabolic process"/>
    <property type="evidence" value="ECO:0007669"/>
    <property type="project" value="InterPro"/>
</dbReference>
<dbReference type="PIRSF" id="PIRSF006487">
    <property type="entry name" value="GcvT"/>
    <property type="match status" value="1"/>
</dbReference>
<comment type="subcellular location">
    <subcellularLocation>
        <location evidence="1 12">Mitochondrion</location>
    </subcellularLocation>
</comment>
<keyword evidence="16" id="KW-1185">Reference proteome</keyword>
<dbReference type="GO" id="GO:0004047">
    <property type="term" value="F:aminomethyltransferase activity"/>
    <property type="evidence" value="ECO:0007669"/>
    <property type="project" value="UniProtKB-EC"/>
</dbReference>
<evidence type="ECO:0000256" key="7">
    <source>
        <dbReference type="ARBA" id="ARBA00022946"/>
    </source>
</evidence>
<comment type="similarity">
    <text evidence="2 12">Belongs to the GcvT family.</text>
</comment>
<evidence type="ECO:0000256" key="11">
    <source>
        <dbReference type="PIRSR" id="PIRSR006487-1"/>
    </source>
</evidence>
<dbReference type="AlphaFoldDB" id="A0AAW0BMA4"/>
<accession>A0AAW0BMA4</accession>
<dbReference type="InterPro" id="IPR013977">
    <property type="entry name" value="GcvT_C"/>
</dbReference>
<gene>
    <name evidence="15" type="primary">GCV1</name>
    <name evidence="15" type="ORF">VNI00_015330</name>
</gene>
<evidence type="ECO:0000256" key="12">
    <source>
        <dbReference type="RuleBase" id="RU003981"/>
    </source>
</evidence>
<dbReference type="InterPro" id="IPR029043">
    <property type="entry name" value="GcvT/YgfZ_C"/>
</dbReference>
<evidence type="ECO:0000256" key="10">
    <source>
        <dbReference type="ARBA" id="ARBA00047665"/>
    </source>
</evidence>
<dbReference type="InterPro" id="IPR006223">
    <property type="entry name" value="GcvT"/>
</dbReference>
<dbReference type="PANTHER" id="PTHR43757:SF2">
    <property type="entry name" value="AMINOMETHYLTRANSFERASE, MITOCHONDRIAL"/>
    <property type="match status" value="1"/>
</dbReference>
<dbReference type="EC" id="2.1.2.10" evidence="4 12"/>
<dbReference type="Gene3D" id="3.30.70.1400">
    <property type="entry name" value="Aminomethyltransferase beta-barrel domains"/>
    <property type="match status" value="1"/>
</dbReference>
<proteinExistence type="inferred from homology"/>
<dbReference type="NCBIfam" id="NF001567">
    <property type="entry name" value="PRK00389.1"/>
    <property type="match status" value="1"/>
</dbReference>
<protein>
    <recommendedName>
        <fullName evidence="4 12">Aminomethyltransferase</fullName>
        <ecNumber evidence="4 12">2.1.2.10</ecNumber>
    </recommendedName>
    <alternativeName>
        <fullName evidence="9 12">Glycine cleavage system T protein</fullName>
    </alternativeName>
</protein>
<evidence type="ECO:0000313" key="15">
    <source>
        <dbReference type="EMBL" id="KAK7027241.1"/>
    </source>
</evidence>
<dbReference type="PANTHER" id="PTHR43757">
    <property type="entry name" value="AMINOMETHYLTRANSFERASE"/>
    <property type="match status" value="1"/>
</dbReference>
<dbReference type="GO" id="GO:0008483">
    <property type="term" value="F:transaminase activity"/>
    <property type="evidence" value="ECO:0007669"/>
    <property type="project" value="UniProtKB-KW"/>
</dbReference>